<keyword evidence="2" id="KW-0813">Transport</keyword>
<evidence type="ECO:0000256" key="1">
    <source>
        <dbReference type="ARBA" id="ARBA00004127"/>
    </source>
</evidence>
<feature type="transmembrane region" description="Helical" evidence="6">
    <location>
        <begin position="253"/>
        <end position="272"/>
    </location>
</feature>
<keyword evidence="9" id="KW-1185">Reference proteome</keyword>
<sequence length="457" mass="49951">MSNRVSLVNPCIQFEASTIKIPCIVTVIFFILGNALYSILKVFDPLGDLGTYYGMIVSRFIVGLSSANVTLTRSYVAGATTLKERTTGIAIIAASQALGFVVGPVIQALVTGIIQTPLYSNADWLYLDKYTACGWIAAALGFINLVILMPFIFKEHNIAEKERALMKETDQNVKLPKPDYIGVGGTLFGFFVALFIFTLLETLAEPFVQDEYGWSDDKAVVIVGIALAVGGVLSVGMFAVSGILAKKYDERKVMLGLGFPLLIIGSFLALPWGNAEMPRKCDELSSNVTYTSTVPTSQYAPITHFPFEDYDVSDTTTNSHEDCYEDSGCPYDEQPWCEYTPQIPIPQLAISYIIIILGYPVCQSLCQAIYSKMLGPKPQGLWMGVLTGVGGLSRILGPIFVSYVYTYLGPYVTFGALTGSMVVAELELLVLFKRLIPMKIPSVKELKGFDGPASEKY</sequence>
<evidence type="ECO:0000256" key="3">
    <source>
        <dbReference type="ARBA" id="ARBA00022692"/>
    </source>
</evidence>
<dbReference type="InterPro" id="IPR011701">
    <property type="entry name" value="MFS"/>
</dbReference>
<feature type="transmembrane region" description="Helical" evidence="6">
    <location>
        <begin position="134"/>
        <end position="153"/>
    </location>
</feature>
<dbReference type="GO" id="GO:0022857">
    <property type="term" value="F:transmembrane transporter activity"/>
    <property type="evidence" value="ECO:0007669"/>
    <property type="project" value="InterPro"/>
</dbReference>
<dbReference type="PANTHER" id="PTHR23510">
    <property type="entry name" value="INNER MEMBRANE TRANSPORT PROTEIN YAJR"/>
    <property type="match status" value="1"/>
</dbReference>
<feature type="transmembrane region" description="Helical" evidence="6">
    <location>
        <begin position="88"/>
        <end position="114"/>
    </location>
</feature>
<feature type="transmembrane region" description="Helical" evidence="6">
    <location>
        <begin position="52"/>
        <end position="76"/>
    </location>
</feature>
<feature type="transmembrane region" description="Helical" evidence="6">
    <location>
        <begin position="180"/>
        <end position="200"/>
    </location>
</feature>
<dbReference type="GO" id="GO:0005765">
    <property type="term" value="C:lysosomal membrane"/>
    <property type="evidence" value="ECO:0007669"/>
    <property type="project" value="TreeGrafter"/>
</dbReference>
<dbReference type="InterPro" id="IPR051068">
    <property type="entry name" value="MFS_Domain-Containing_Protein"/>
</dbReference>
<dbReference type="InterPro" id="IPR020846">
    <property type="entry name" value="MFS_dom"/>
</dbReference>
<evidence type="ECO:0000256" key="4">
    <source>
        <dbReference type="ARBA" id="ARBA00022989"/>
    </source>
</evidence>
<evidence type="ECO:0000256" key="6">
    <source>
        <dbReference type="SAM" id="Phobius"/>
    </source>
</evidence>
<dbReference type="EMBL" id="JAXCGZ010017493">
    <property type="protein sequence ID" value="KAK7068027.1"/>
    <property type="molecule type" value="Genomic_DNA"/>
</dbReference>
<dbReference type="Gene3D" id="1.20.1250.20">
    <property type="entry name" value="MFS general substrate transporter like domains"/>
    <property type="match status" value="2"/>
</dbReference>
<protein>
    <submittedName>
        <fullName evidence="8">Major facilitator superfamily domain-containing protein 8</fullName>
    </submittedName>
</protein>
<evidence type="ECO:0000313" key="9">
    <source>
        <dbReference type="Proteomes" id="UP001381693"/>
    </source>
</evidence>
<feature type="transmembrane region" description="Helical" evidence="6">
    <location>
        <begin position="382"/>
        <end position="405"/>
    </location>
</feature>
<dbReference type="InterPro" id="IPR036259">
    <property type="entry name" value="MFS_trans_sf"/>
</dbReference>
<keyword evidence="3 6" id="KW-0812">Transmembrane</keyword>
<organism evidence="8 9">
    <name type="scientific">Halocaridina rubra</name>
    <name type="common">Hawaiian red shrimp</name>
    <dbReference type="NCBI Taxonomy" id="373956"/>
    <lineage>
        <taxon>Eukaryota</taxon>
        <taxon>Metazoa</taxon>
        <taxon>Ecdysozoa</taxon>
        <taxon>Arthropoda</taxon>
        <taxon>Crustacea</taxon>
        <taxon>Multicrustacea</taxon>
        <taxon>Malacostraca</taxon>
        <taxon>Eumalacostraca</taxon>
        <taxon>Eucarida</taxon>
        <taxon>Decapoda</taxon>
        <taxon>Pleocyemata</taxon>
        <taxon>Caridea</taxon>
        <taxon>Atyoidea</taxon>
        <taxon>Atyidae</taxon>
        <taxon>Halocaridina</taxon>
    </lineage>
</organism>
<accession>A0AAN8WN23</accession>
<dbReference type="SUPFAM" id="SSF103473">
    <property type="entry name" value="MFS general substrate transporter"/>
    <property type="match status" value="1"/>
</dbReference>
<keyword evidence="4 6" id="KW-1133">Transmembrane helix</keyword>
<dbReference type="Proteomes" id="UP001381693">
    <property type="component" value="Unassembled WGS sequence"/>
</dbReference>
<feature type="transmembrane region" description="Helical" evidence="6">
    <location>
        <begin position="349"/>
        <end position="370"/>
    </location>
</feature>
<gene>
    <name evidence="8" type="primary">MFSD8_4</name>
    <name evidence="8" type="ORF">SK128_021141</name>
</gene>
<feature type="transmembrane region" description="Helical" evidence="6">
    <location>
        <begin position="411"/>
        <end position="432"/>
    </location>
</feature>
<dbReference type="GO" id="GO:0012505">
    <property type="term" value="C:endomembrane system"/>
    <property type="evidence" value="ECO:0007669"/>
    <property type="project" value="UniProtKB-SubCell"/>
</dbReference>
<keyword evidence="5 6" id="KW-0472">Membrane</keyword>
<evidence type="ECO:0000313" key="8">
    <source>
        <dbReference type="EMBL" id="KAK7068027.1"/>
    </source>
</evidence>
<comment type="subcellular location">
    <subcellularLocation>
        <location evidence="1">Endomembrane system</location>
        <topology evidence="1">Multi-pass membrane protein</topology>
    </subcellularLocation>
</comment>
<evidence type="ECO:0000256" key="5">
    <source>
        <dbReference type="ARBA" id="ARBA00023136"/>
    </source>
</evidence>
<comment type="caution">
    <text evidence="8">The sequence shown here is derived from an EMBL/GenBank/DDBJ whole genome shotgun (WGS) entry which is preliminary data.</text>
</comment>
<name>A0AAN8WN23_HALRR</name>
<dbReference type="Pfam" id="PF07690">
    <property type="entry name" value="MFS_1"/>
    <property type="match status" value="1"/>
</dbReference>
<dbReference type="PROSITE" id="PS50850">
    <property type="entry name" value="MFS"/>
    <property type="match status" value="1"/>
</dbReference>
<evidence type="ECO:0000256" key="2">
    <source>
        <dbReference type="ARBA" id="ARBA00022448"/>
    </source>
</evidence>
<dbReference type="AlphaFoldDB" id="A0AAN8WN23"/>
<reference evidence="8 9" key="1">
    <citation type="submission" date="2023-11" db="EMBL/GenBank/DDBJ databases">
        <title>Halocaridina rubra genome assembly.</title>
        <authorList>
            <person name="Smith C."/>
        </authorList>
    </citation>
    <scope>NUCLEOTIDE SEQUENCE [LARGE SCALE GENOMIC DNA]</scope>
    <source>
        <strain evidence="8">EP-1</strain>
        <tissue evidence="8">Whole</tissue>
    </source>
</reference>
<proteinExistence type="predicted"/>
<feature type="transmembrane region" description="Helical" evidence="6">
    <location>
        <begin position="220"/>
        <end position="241"/>
    </location>
</feature>
<feature type="domain" description="Major facilitator superfamily (MFS) profile" evidence="7">
    <location>
        <begin position="1"/>
        <end position="436"/>
    </location>
</feature>
<dbReference type="PANTHER" id="PTHR23510:SF3">
    <property type="entry name" value="MAJOR FACILITATOR SUPERFAMILY DOMAIN-CONTAINING PROTEIN 8"/>
    <property type="match status" value="1"/>
</dbReference>
<evidence type="ECO:0000259" key="7">
    <source>
        <dbReference type="PROSITE" id="PS50850"/>
    </source>
</evidence>
<feature type="transmembrane region" description="Helical" evidence="6">
    <location>
        <begin position="21"/>
        <end position="40"/>
    </location>
</feature>